<gene>
    <name evidence="1" type="ORF">SLEP1_g60247</name>
</gene>
<dbReference type="EMBL" id="BPVZ01001787">
    <property type="protein sequence ID" value="GKV53730.1"/>
    <property type="molecule type" value="Genomic_DNA"/>
</dbReference>
<feature type="non-terminal residue" evidence="1">
    <location>
        <position position="1"/>
    </location>
</feature>
<proteinExistence type="predicted"/>
<reference evidence="1 2" key="1">
    <citation type="journal article" date="2021" name="Commun. Biol.">
        <title>The genome of Shorea leprosula (Dipterocarpaceae) highlights the ecological relevance of drought in aseasonal tropical rainforests.</title>
        <authorList>
            <person name="Ng K.K.S."/>
            <person name="Kobayashi M.J."/>
            <person name="Fawcett J.A."/>
            <person name="Hatakeyama M."/>
            <person name="Paape T."/>
            <person name="Ng C.H."/>
            <person name="Ang C.C."/>
            <person name="Tnah L.H."/>
            <person name="Lee C.T."/>
            <person name="Nishiyama T."/>
            <person name="Sese J."/>
            <person name="O'Brien M.J."/>
            <person name="Copetti D."/>
            <person name="Mohd Noor M.I."/>
            <person name="Ong R.C."/>
            <person name="Putra M."/>
            <person name="Sireger I.Z."/>
            <person name="Indrioko S."/>
            <person name="Kosugi Y."/>
            <person name="Izuno A."/>
            <person name="Isagi Y."/>
            <person name="Lee S.L."/>
            <person name="Shimizu K.K."/>
        </authorList>
    </citation>
    <scope>NUCLEOTIDE SEQUENCE [LARGE SCALE GENOMIC DNA]</scope>
    <source>
        <strain evidence="1">214</strain>
    </source>
</reference>
<protein>
    <submittedName>
        <fullName evidence="1">Uncharacterized protein</fullName>
    </submittedName>
</protein>
<organism evidence="1 2">
    <name type="scientific">Rubroshorea leprosula</name>
    <dbReference type="NCBI Taxonomy" id="152421"/>
    <lineage>
        <taxon>Eukaryota</taxon>
        <taxon>Viridiplantae</taxon>
        <taxon>Streptophyta</taxon>
        <taxon>Embryophyta</taxon>
        <taxon>Tracheophyta</taxon>
        <taxon>Spermatophyta</taxon>
        <taxon>Magnoliopsida</taxon>
        <taxon>eudicotyledons</taxon>
        <taxon>Gunneridae</taxon>
        <taxon>Pentapetalae</taxon>
        <taxon>rosids</taxon>
        <taxon>malvids</taxon>
        <taxon>Malvales</taxon>
        <taxon>Dipterocarpaceae</taxon>
        <taxon>Rubroshorea</taxon>
    </lineage>
</organism>
<dbReference type="AlphaFoldDB" id="A0AAV5MUR6"/>
<accession>A0AAV5MUR6</accession>
<sequence length="66" mass="6790">IPSPCAPQRPEPVPCALCTSTPAQRPCSASSPEPGLLPTPALHRALPPITELAIITPSHACNLPCT</sequence>
<keyword evidence="2" id="KW-1185">Reference proteome</keyword>
<evidence type="ECO:0000313" key="1">
    <source>
        <dbReference type="EMBL" id="GKV53730.1"/>
    </source>
</evidence>
<comment type="caution">
    <text evidence="1">The sequence shown here is derived from an EMBL/GenBank/DDBJ whole genome shotgun (WGS) entry which is preliminary data.</text>
</comment>
<dbReference type="Proteomes" id="UP001054252">
    <property type="component" value="Unassembled WGS sequence"/>
</dbReference>
<evidence type="ECO:0000313" key="2">
    <source>
        <dbReference type="Proteomes" id="UP001054252"/>
    </source>
</evidence>
<name>A0AAV5MUR6_9ROSI</name>